<proteinExistence type="predicted"/>
<accession>A0A4S2KKV4</accession>
<organism evidence="2 3">
    <name type="scientific">Temnothorax longispinosus</name>
    <dbReference type="NCBI Taxonomy" id="300112"/>
    <lineage>
        <taxon>Eukaryota</taxon>
        <taxon>Metazoa</taxon>
        <taxon>Ecdysozoa</taxon>
        <taxon>Arthropoda</taxon>
        <taxon>Hexapoda</taxon>
        <taxon>Insecta</taxon>
        <taxon>Pterygota</taxon>
        <taxon>Neoptera</taxon>
        <taxon>Endopterygota</taxon>
        <taxon>Hymenoptera</taxon>
        <taxon>Apocrita</taxon>
        <taxon>Aculeata</taxon>
        <taxon>Formicoidea</taxon>
        <taxon>Formicidae</taxon>
        <taxon>Myrmicinae</taxon>
        <taxon>Temnothorax</taxon>
    </lineage>
</organism>
<name>A0A4S2KKV4_9HYME</name>
<feature type="compositionally biased region" description="Gly residues" evidence="1">
    <location>
        <begin position="109"/>
        <end position="119"/>
    </location>
</feature>
<protein>
    <submittedName>
        <fullName evidence="2">Uncharacterized protein</fullName>
    </submittedName>
</protein>
<comment type="caution">
    <text evidence="2">The sequence shown here is derived from an EMBL/GenBank/DDBJ whole genome shotgun (WGS) entry which is preliminary data.</text>
</comment>
<keyword evidence="3" id="KW-1185">Reference proteome</keyword>
<feature type="region of interest" description="Disordered" evidence="1">
    <location>
        <begin position="71"/>
        <end position="119"/>
    </location>
</feature>
<dbReference type="EMBL" id="QBLH01002493">
    <property type="protein sequence ID" value="TGZ48348.1"/>
    <property type="molecule type" value="Genomic_DNA"/>
</dbReference>
<reference evidence="2 3" key="1">
    <citation type="journal article" date="2019" name="Philos. Trans. R. Soc. Lond., B, Biol. Sci.">
        <title>Ant behaviour and brain gene expression of defending hosts depend on the ecological success of the intruding social parasite.</title>
        <authorList>
            <person name="Kaur R."/>
            <person name="Stoldt M."/>
            <person name="Jongepier E."/>
            <person name="Feldmeyer B."/>
            <person name="Menzel F."/>
            <person name="Bornberg-Bauer E."/>
            <person name="Foitzik S."/>
        </authorList>
    </citation>
    <scope>NUCLEOTIDE SEQUENCE [LARGE SCALE GENOMIC DNA]</scope>
    <source>
        <tissue evidence="2">Whole body</tissue>
    </source>
</reference>
<gene>
    <name evidence="2" type="ORF">DBV15_04510</name>
</gene>
<sequence>MKNQNKNGKRCCNNKFSTSDKALNREDIIVLRGFDHKHLKYLENEAKFTALGKHAIYHRWYHNRIMLRASERRRKQRTKDTLKRKRSVKLKRAKERQAPRPPLHAQFGRRGGVGGSRGGVGVGGERLAVGAAARRVLCNQSCFGASESTGPGL</sequence>
<evidence type="ECO:0000313" key="2">
    <source>
        <dbReference type="EMBL" id="TGZ48348.1"/>
    </source>
</evidence>
<dbReference type="AlphaFoldDB" id="A0A4S2KKV4"/>
<evidence type="ECO:0000313" key="3">
    <source>
        <dbReference type="Proteomes" id="UP000310200"/>
    </source>
</evidence>
<evidence type="ECO:0000256" key="1">
    <source>
        <dbReference type="SAM" id="MobiDB-lite"/>
    </source>
</evidence>
<feature type="non-terminal residue" evidence="2">
    <location>
        <position position="153"/>
    </location>
</feature>
<feature type="compositionally biased region" description="Basic residues" evidence="1">
    <location>
        <begin position="71"/>
        <end position="94"/>
    </location>
</feature>
<dbReference type="Proteomes" id="UP000310200">
    <property type="component" value="Unassembled WGS sequence"/>
</dbReference>